<dbReference type="GO" id="GO:0030145">
    <property type="term" value="F:manganese ion binding"/>
    <property type="evidence" value="ECO:0007669"/>
    <property type="project" value="UniProtKB-UniRule"/>
</dbReference>
<dbReference type="GO" id="GO:0008783">
    <property type="term" value="F:agmatinase activity"/>
    <property type="evidence" value="ECO:0007669"/>
    <property type="project" value="TreeGrafter"/>
</dbReference>
<name>A0A4Q9KEK5_9ACTN</name>
<dbReference type="InterPro" id="IPR023696">
    <property type="entry name" value="Ureohydrolase_dom_sf"/>
</dbReference>
<feature type="binding site" evidence="5">
    <location>
        <position position="144"/>
    </location>
    <ligand>
        <name>Mn(2+)</name>
        <dbReference type="ChEBI" id="CHEBI:29035"/>
        <label>2</label>
    </ligand>
</feature>
<feature type="binding site" evidence="5">
    <location>
        <position position="232"/>
    </location>
    <ligand>
        <name>Mn(2+)</name>
        <dbReference type="ChEBI" id="CHEBI:29035"/>
        <label>1</label>
    </ligand>
</feature>
<feature type="compositionally biased region" description="Basic and acidic residues" evidence="9">
    <location>
        <begin position="11"/>
        <end position="20"/>
    </location>
</feature>
<evidence type="ECO:0000313" key="11">
    <source>
        <dbReference type="Proteomes" id="UP000292373"/>
    </source>
</evidence>
<dbReference type="OrthoDB" id="9789727at2"/>
<accession>A0A4Q9KEK5</accession>
<keyword evidence="1 5" id="KW-0479">Metal-binding</keyword>
<feature type="binding site" evidence="5">
    <location>
        <position position="122"/>
    </location>
    <ligand>
        <name>Mn(2+)</name>
        <dbReference type="ChEBI" id="CHEBI:29035"/>
        <label>1</label>
    </ligand>
</feature>
<comment type="similarity">
    <text evidence="5 7 8">Belongs to the arginase family.</text>
</comment>
<keyword evidence="2 5" id="KW-0378">Hydrolase</keyword>
<dbReference type="PANTHER" id="PTHR11358:SF35">
    <property type="entry name" value="FORMIMIDOYLGLUTAMASE"/>
    <property type="match status" value="1"/>
</dbReference>
<keyword evidence="11" id="KW-1185">Reference proteome</keyword>
<comment type="catalytic activity">
    <reaction evidence="5">
        <text>N-formimidoyl-L-glutamate + H2O = formamide + L-glutamate</text>
        <dbReference type="Rhea" id="RHEA:22492"/>
        <dbReference type="ChEBI" id="CHEBI:15377"/>
        <dbReference type="ChEBI" id="CHEBI:16397"/>
        <dbReference type="ChEBI" id="CHEBI:29985"/>
        <dbReference type="ChEBI" id="CHEBI:58928"/>
        <dbReference type="EC" id="3.5.3.8"/>
    </reaction>
</comment>
<feature type="binding site" evidence="5">
    <location>
        <position position="148"/>
    </location>
    <ligand>
        <name>Mn(2+)</name>
        <dbReference type="ChEBI" id="CHEBI:29035"/>
        <label>1</label>
    </ligand>
</feature>
<comment type="cofactor">
    <cofactor evidence="5">
        <name>Mn(2+)</name>
        <dbReference type="ChEBI" id="CHEBI:29035"/>
    </cofactor>
    <text evidence="5">Binds 2 manganese ions per subunit.</text>
</comment>
<evidence type="ECO:0000256" key="7">
    <source>
        <dbReference type="PROSITE-ProRule" id="PRU00742"/>
    </source>
</evidence>
<feature type="region of interest" description="Disordered" evidence="9">
    <location>
        <begin position="1"/>
        <end position="20"/>
    </location>
</feature>
<dbReference type="UniPathway" id="UPA00379">
    <property type="reaction ID" value="UER00552"/>
</dbReference>
<keyword evidence="3 5" id="KW-0369">Histidine metabolism</keyword>
<evidence type="ECO:0000313" key="10">
    <source>
        <dbReference type="EMBL" id="TBT85874.1"/>
    </source>
</evidence>
<feature type="binding site" evidence="5">
    <location>
        <position position="146"/>
    </location>
    <ligand>
        <name>Mn(2+)</name>
        <dbReference type="ChEBI" id="CHEBI:29035"/>
        <label>2</label>
    </ligand>
</feature>
<evidence type="ECO:0000256" key="1">
    <source>
        <dbReference type="ARBA" id="ARBA00022723"/>
    </source>
</evidence>
<evidence type="ECO:0000256" key="4">
    <source>
        <dbReference type="ARBA" id="ARBA00023211"/>
    </source>
</evidence>
<dbReference type="InterPro" id="IPR020855">
    <property type="entry name" value="Ureohydrolase_Mn_BS"/>
</dbReference>
<comment type="caution">
    <text evidence="10">The sequence shown here is derived from an EMBL/GenBank/DDBJ whole genome shotgun (WGS) entry which is preliminary data.</text>
</comment>
<dbReference type="PANTHER" id="PTHR11358">
    <property type="entry name" value="ARGINASE/AGMATINASE"/>
    <property type="match status" value="1"/>
</dbReference>
<dbReference type="EC" id="3.5.3.8" evidence="5 6"/>
<dbReference type="GO" id="GO:0050415">
    <property type="term" value="F:formimidoylglutamase activity"/>
    <property type="evidence" value="ECO:0007669"/>
    <property type="project" value="UniProtKB-UniRule"/>
</dbReference>
<dbReference type="RefSeq" id="WP_131167524.1">
    <property type="nucleotide sequence ID" value="NZ_SDMQ01000004.1"/>
</dbReference>
<comment type="function">
    <text evidence="5">Catalyzes the conversion of N-formimidoyl-L-glutamate to L-glutamate and formamide.</text>
</comment>
<evidence type="ECO:0000256" key="8">
    <source>
        <dbReference type="RuleBase" id="RU003684"/>
    </source>
</evidence>
<dbReference type="CDD" id="cd09988">
    <property type="entry name" value="Formimidoylglutamase"/>
    <property type="match status" value="1"/>
</dbReference>
<evidence type="ECO:0000256" key="5">
    <source>
        <dbReference type="HAMAP-Rule" id="MF_00737"/>
    </source>
</evidence>
<dbReference type="HAMAP" id="MF_00737">
    <property type="entry name" value="Formimidoylglutam"/>
    <property type="match status" value="1"/>
</dbReference>
<evidence type="ECO:0000256" key="9">
    <source>
        <dbReference type="SAM" id="MobiDB-lite"/>
    </source>
</evidence>
<evidence type="ECO:0000256" key="3">
    <source>
        <dbReference type="ARBA" id="ARBA00022808"/>
    </source>
</evidence>
<dbReference type="SUPFAM" id="SSF52768">
    <property type="entry name" value="Arginase/deacetylase"/>
    <property type="match status" value="1"/>
</dbReference>
<dbReference type="GO" id="GO:0033389">
    <property type="term" value="P:putrescine biosynthetic process from arginine, via agmatine"/>
    <property type="evidence" value="ECO:0007669"/>
    <property type="project" value="TreeGrafter"/>
</dbReference>
<dbReference type="InterPro" id="IPR005923">
    <property type="entry name" value="HutG"/>
</dbReference>
<dbReference type="NCBIfam" id="TIGR01227">
    <property type="entry name" value="hutG"/>
    <property type="match status" value="1"/>
</dbReference>
<dbReference type="PROSITE" id="PS51409">
    <property type="entry name" value="ARGINASE_2"/>
    <property type="match status" value="1"/>
</dbReference>
<dbReference type="GO" id="GO:0019556">
    <property type="term" value="P:L-histidine catabolic process to glutamate and formamide"/>
    <property type="evidence" value="ECO:0007669"/>
    <property type="project" value="UniProtKB-UniRule"/>
</dbReference>
<evidence type="ECO:0000256" key="2">
    <source>
        <dbReference type="ARBA" id="ARBA00022801"/>
    </source>
</evidence>
<sequence>MADRLFVPWTGRDDGPGPEHARWHSVVRGWVPGSTLPAGGVVMVGFASDEGVRRNGGRVGAAAGPAALRGALASLGDPGRPVFDAGDVVVDSDLEGGQARLGAVVGAILDAGGLPVVLGGGHAVAYGSYLGWAGRPGWGVLNVDAHFDLRASDRATSGTPFAQMAADEASAGRDLAYAVAGISRANNTRVLFDAAERLGVEVLLDEDCTPATAGAFAEEFVARVDSVHLTLDLDALPASVAPGVSAPAGFGIGLDCVRAVVRAVVGSGTLGLLEVAELNPSFDVDGRTARTAARLIDLAVRA</sequence>
<dbReference type="EMBL" id="SDMQ01000004">
    <property type="protein sequence ID" value="TBT85874.1"/>
    <property type="molecule type" value="Genomic_DNA"/>
</dbReference>
<dbReference type="Proteomes" id="UP000292373">
    <property type="component" value="Unassembled WGS sequence"/>
</dbReference>
<dbReference type="Gene3D" id="3.40.800.10">
    <property type="entry name" value="Ureohydrolase domain"/>
    <property type="match status" value="1"/>
</dbReference>
<feature type="binding site" evidence="5">
    <location>
        <position position="232"/>
    </location>
    <ligand>
        <name>Mn(2+)</name>
        <dbReference type="ChEBI" id="CHEBI:29035"/>
        <label>2</label>
    </ligand>
</feature>
<dbReference type="GO" id="GO:0019557">
    <property type="term" value="P:L-histidine catabolic process to glutamate and formate"/>
    <property type="evidence" value="ECO:0007669"/>
    <property type="project" value="UniProtKB-UniPathway"/>
</dbReference>
<gene>
    <name evidence="5 10" type="primary">hutG</name>
    <name evidence="10" type="ORF">ET989_05310</name>
</gene>
<dbReference type="PROSITE" id="PS01053">
    <property type="entry name" value="ARGINASE_1"/>
    <property type="match status" value="1"/>
</dbReference>
<organism evidence="10 11">
    <name type="scientific">Propioniciclava sinopodophylli</name>
    <dbReference type="NCBI Taxonomy" id="1837344"/>
    <lineage>
        <taxon>Bacteria</taxon>
        <taxon>Bacillati</taxon>
        <taxon>Actinomycetota</taxon>
        <taxon>Actinomycetes</taxon>
        <taxon>Propionibacteriales</taxon>
        <taxon>Propionibacteriaceae</taxon>
        <taxon>Propioniciclava</taxon>
    </lineage>
</organism>
<evidence type="ECO:0000256" key="6">
    <source>
        <dbReference type="NCBIfam" id="TIGR01227"/>
    </source>
</evidence>
<comment type="pathway">
    <text evidence="5">Amino-acid degradation; L-histidine degradation into L-glutamate; L-glutamate from N-formimidoyl-L-glutamate (hydrolase route): step 1/1.</text>
</comment>
<protein>
    <recommendedName>
        <fullName evidence="5 6">Formimidoylglutamase</fullName>
        <ecNumber evidence="5 6">3.5.3.8</ecNumber>
    </recommendedName>
    <alternativeName>
        <fullName evidence="5">Formiminoglutamase</fullName>
    </alternativeName>
    <alternativeName>
        <fullName evidence="5">Formiminoglutamate hydrolase</fullName>
    </alternativeName>
</protein>
<dbReference type="AlphaFoldDB" id="A0A4Q9KEK5"/>
<keyword evidence="4 5" id="KW-0464">Manganese</keyword>
<feature type="binding site" evidence="5">
    <location>
        <position position="234"/>
    </location>
    <ligand>
        <name>Mn(2+)</name>
        <dbReference type="ChEBI" id="CHEBI:29035"/>
        <label>2</label>
    </ligand>
</feature>
<dbReference type="InterPro" id="IPR006035">
    <property type="entry name" value="Ureohydrolase"/>
</dbReference>
<reference evidence="10 11" key="1">
    <citation type="submission" date="2019-01" db="EMBL/GenBank/DDBJ databases">
        <title>Lactibacter flavus gen. nov., sp. nov., a novel bacterium of the family Propionibacteriaceae isolated from raw milk and dairy products.</title>
        <authorList>
            <person name="Huptas C."/>
            <person name="Wenning M."/>
            <person name="Breitenwieser F."/>
            <person name="Doll E."/>
            <person name="Von Neubeck M."/>
            <person name="Busse H.-J."/>
            <person name="Scherer S."/>
        </authorList>
    </citation>
    <scope>NUCLEOTIDE SEQUENCE [LARGE SCALE GENOMIC DNA]</scope>
    <source>
        <strain evidence="10 11">KCTC 33808</strain>
    </source>
</reference>
<feature type="binding site" evidence="5">
    <location>
        <position position="144"/>
    </location>
    <ligand>
        <name>Mn(2+)</name>
        <dbReference type="ChEBI" id="CHEBI:29035"/>
        <label>1</label>
    </ligand>
</feature>
<dbReference type="Pfam" id="PF00491">
    <property type="entry name" value="Arginase"/>
    <property type="match status" value="1"/>
</dbReference>
<proteinExistence type="inferred from homology"/>